<dbReference type="Proteomes" id="UP000297555">
    <property type="component" value="Unassembled WGS sequence"/>
</dbReference>
<dbReference type="NCBIfam" id="TIGR01547">
    <property type="entry name" value="phage_term_2"/>
    <property type="match status" value="1"/>
</dbReference>
<organism evidence="2 3">
    <name type="scientific">Pseudomonas kribbensis</name>
    <dbReference type="NCBI Taxonomy" id="1628086"/>
    <lineage>
        <taxon>Bacteria</taxon>
        <taxon>Pseudomonadati</taxon>
        <taxon>Pseudomonadota</taxon>
        <taxon>Gammaproteobacteria</taxon>
        <taxon>Pseudomonadales</taxon>
        <taxon>Pseudomonadaceae</taxon>
        <taxon>Pseudomonas</taxon>
    </lineage>
</organism>
<evidence type="ECO:0000313" key="2">
    <source>
        <dbReference type="EMBL" id="TFH81799.1"/>
    </source>
</evidence>
<protein>
    <submittedName>
        <fullName evidence="2">PBSX family phage terminase large subunit</fullName>
    </submittedName>
</protein>
<feature type="domain" description="Phage terminase large subunit N-terminal" evidence="1">
    <location>
        <begin position="16"/>
        <end position="207"/>
    </location>
</feature>
<dbReference type="InterPro" id="IPR027417">
    <property type="entry name" value="P-loop_NTPase"/>
</dbReference>
<dbReference type="Gene3D" id="3.30.420.280">
    <property type="match status" value="1"/>
</dbReference>
<dbReference type="InterPro" id="IPR052380">
    <property type="entry name" value="Viral_DNA_packaging_terminase"/>
</dbReference>
<comment type="caution">
    <text evidence="2">The sequence shown here is derived from an EMBL/GenBank/DDBJ whole genome shotgun (WGS) entry which is preliminary data.</text>
</comment>
<dbReference type="InterPro" id="IPR035412">
    <property type="entry name" value="Terminase_L_N"/>
</dbReference>
<dbReference type="RefSeq" id="WP_134826123.1">
    <property type="nucleotide sequence ID" value="NZ_SPDQ01000011.1"/>
</dbReference>
<gene>
    <name evidence="2" type="ORF">E4J90_09480</name>
</gene>
<dbReference type="PANTHER" id="PTHR39184:SF1">
    <property type="entry name" value="PBSX PHAGE TERMINASE LARGE SUBUNIT"/>
    <property type="match status" value="1"/>
</dbReference>
<dbReference type="PANTHER" id="PTHR39184">
    <property type="match status" value="1"/>
</dbReference>
<dbReference type="Gene3D" id="3.40.50.300">
    <property type="entry name" value="P-loop containing nucleotide triphosphate hydrolases"/>
    <property type="match status" value="1"/>
</dbReference>
<name>A0A4Y8VMN6_9PSED</name>
<accession>A0A4Y8VMN6</accession>
<dbReference type="OrthoDB" id="5684611at2"/>
<dbReference type="EMBL" id="SPDQ01000011">
    <property type="protein sequence ID" value="TFH81799.1"/>
    <property type="molecule type" value="Genomic_DNA"/>
</dbReference>
<evidence type="ECO:0000313" key="3">
    <source>
        <dbReference type="Proteomes" id="UP000297555"/>
    </source>
</evidence>
<sequence length="419" mass="47815">MAIEFPDKLAFLFEPHRYKVAYGGRGSTKSWSYGRGLLLQGAQKPMRILCAREIQKSIADSVHKLLADQIASLNLGGFYEVQQAYIKGKNGTEFSFAGLQQHTIDSIKSYEGVDIVWVEEAHAVSKKSWDVLIPTIRKPGSEIWITYNPQLESDETHQRFVITPPPDCVSVLMNYNDNPWFPAVLEQERLHAKATMKPETYAHIWEGKCMPAVEGAIYFEQMSQAESRIANVPHDGLLKTHVIFDLGWNDAMTIILAQKMAGEIRIIHYIEGHQRTLAEYSAELKGLQLDGQPMNWGNVYLPHDGYSKRHQSGKSDAEVMGQLGWTVMPVPNMHVEQGINRVREVFPRTYFNRDRTARLVECLKRYRRQINQQTNEPGQPLHDEYSHGADVMRYLAVVADQLSNDEWGGQLNYRKLNNA</sequence>
<evidence type="ECO:0000259" key="1">
    <source>
        <dbReference type="Pfam" id="PF04466"/>
    </source>
</evidence>
<reference evidence="2 3" key="1">
    <citation type="submission" date="2019-03" db="EMBL/GenBank/DDBJ databases">
        <title>Draft genome sequence of humic substances-degrading Pseudomonas kribbensis CHA-19 from forest soil.</title>
        <authorList>
            <person name="Kim D."/>
        </authorList>
    </citation>
    <scope>NUCLEOTIDE SEQUENCE [LARGE SCALE GENOMIC DNA]</scope>
    <source>
        <strain evidence="2 3">CHA-19</strain>
    </source>
</reference>
<dbReference type="AlphaFoldDB" id="A0A4Y8VMN6"/>
<dbReference type="Pfam" id="PF04466">
    <property type="entry name" value="Terminase_3"/>
    <property type="match status" value="1"/>
</dbReference>
<proteinExistence type="predicted"/>
<dbReference type="InterPro" id="IPR006437">
    <property type="entry name" value="Phage_terminase_lsu"/>
</dbReference>